<evidence type="ECO:0000313" key="2">
    <source>
        <dbReference type="Proteomes" id="UP000752696"/>
    </source>
</evidence>
<dbReference type="AlphaFoldDB" id="A0A6V7HBX8"/>
<proteinExistence type="predicted"/>
<name>A0A6V7HBX8_9HYME</name>
<protein>
    <submittedName>
        <fullName evidence="1">Uncharacterized protein</fullName>
    </submittedName>
</protein>
<feature type="non-terminal residue" evidence="1">
    <location>
        <position position="1"/>
    </location>
</feature>
<reference evidence="1" key="1">
    <citation type="submission" date="2020-07" db="EMBL/GenBank/DDBJ databases">
        <authorList>
            <person name="Nazaruddin N."/>
        </authorList>
    </citation>
    <scope>NUCLEOTIDE SEQUENCE</scope>
</reference>
<evidence type="ECO:0000313" key="1">
    <source>
        <dbReference type="EMBL" id="CAD1476634.1"/>
    </source>
</evidence>
<accession>A0A6V7HBX8</accession>
<keyword evidence="2" id="KW-1185">Reference proteome</keyword>
<dbReference type="EMBL" id="CAJDYZ010009486">
    <property type="protein sequence ID" value="CAD1476634.1"/>
    <property type="molecule type" value="Genomic_DNA"/>
</dbReference>
<sequence length="40" mass="4705">FIEGTLIQEFNVEIDNLSACRISDLYSEFFKVQFAYNARI</sequence>
<gene>
    <name evidence="1" type="ORF">MHI_LOCUS658477</name>
</gene>
<dbReference type="Proteomes" id="UP000752696">
    <property type="component" value="Unassembled WGS sequence"/>
</dbReference>
<comment type="caution">
    <text evidence="1">The sequence shown here is derived from an EMBL/GenBank/DDBJ whole genome shotgun (WGS) entry which is preliminary data.</text>
</comment>
<organism evidence="1 2">
    <name type="scientific">Heterotrigona itama</name>
    <dbReference type="NCBI Taxonomy" id="395501"/>
    <lineage>
        <taxon>Eukaryota</taxon>
        <taxon>Metazoa</taxon>
        <taxon>Ecdysozoa</taxon>
        <taxon>Arthropoda</taxon>
        <taxon>Hexapoda</taxon>
        <taxon>Insecta</taxon>
        <taxon>Pterygota</taxon>
        <taxon>Neoptera</taxon>
        <taxon>Endopterygota</taxon>
        <taxon>Hymenoptera</taxon>
        <taxon>Apocrita</taxon>
        <taxon>Aculeata</taxon>
        <taxon>Apoidea</taxon>
        <taxon>Anthophila</taxon>
        <taxon>Apidae</taxon>
        <taxon>Heterotrigona</taxon>
    </lineage>
</organism>
<feature type="non-terminal residue" evidence="1">
    <location>
        <position position="40"/>
    </location>
</feature>